<evidence type="ECO:0000313" key="6">
    <source>
        <dbReference type="Proteomes" id="UP000070449"/>
    </source>
</evidence>
<dbReference type="InterPro" id="IPR029061">
    <property type="entry name" value="THDP-binding"/>
</dbReference>
<accession>A0A136KG60</accession>
<dbReference type="InterPro" id="IPR033248">
    <property type="entry name" value="Transketolase_C"/>
</dbReference>
<evidence type="ECO:0000256" key="2">
    <source>
        <dbReference type="ARBA" id="ARBA00007131"/>
    </source>
</evidence>
<dbReference type="STRING" id="1617427.UZ20_WS6002000934"/>
<sequence length="326" mass="35348">MNKVEIRDLSDLQLKSIRDGFGEGLLMNAEKNPDIVALSADLTESVRMHWFADKYKERFFQTGICEQNMAGVAAGMALSGKIPFIGSFANFSPGRNYDQIRTSICMMNANVKIASSHAGFSYGEDGISVQMLEDIAMMRALPNMTVIVPADAYQASQAVSASLAVDGPVYLRLGRAESPLIFADNSEFILGQAQLLREGLDVLIISTGYLVFRSLLAADYLHKQGVEAAVMNIHTIKPLDESAILSYASKTCAVVVAEEAQMYGGLGGAVAELFAKKLPLPIEMVSVADRFGESATSLELHKKHNLMEDDIVSAANRAITRKVNCP</sequence>
<dbReference type="InterPro" id="IPR009014">
    <property type="entry name" value="Transketo_C/PFOR_II"/>
</dbReference>
<comment type="cofactor">
    <cofactor evidence="1">
        <name>thiamine diphosphate</name>
        <dbReference type="ChEBI" id="CHEBI:58937"/>
    </cofactor>
</comment>
<keyword evidence="3" id="KW-0786">Thiamine pyrophosphate</keyword>
<dbReference type="Gene3D" id="3.40.50.920">
    <property type="match status" value="1"/>
</dbReference>
<dbReference type="SMART" id="SM00861">
    <property type="entry name" value="Transket_pyr"/>
    <property type="match status" value="1"/>
</dbReference>
<dbReference type="Pfam" id="PF02780">
    <property type="entry name" value="Transketolase_C"/>
    <property type="match status" value="1"/>
</dbReference>
<dbReference type="Proteomes" id="UP000070449">
    <property type="component" value="Unassembled WGS sequence"/>
</dbReference>
<proteinExistence type="inferred from homology"/>
<dbReference type="PATRIC" id="fig|1617427.3.peg.973"/>
<reference evidence="5 6" key="1">
    <citation type="submission" date="2015-02" db="EMBL/GenBank/DDBJ databases">
        <title>Improved understanding of the partial-nitritation anammox process through 23 genomes representing the majority of the microbial community.</title>
        <authorList>
            <person name="Speth D.R."/>
            <person name="In T Zandt M."/>
            <person name="Guerrero Cruz S."/>
            <person name="Jetten M.S."/>
            <person name="Dutilh B.E."/>
        </authorList>
    </citation>
    <scope>NUCLEOTIDE SEQUENCE [LARGE SCALE GENOMIC DNA]</scope>
    <source>
        <strain evidence="5">OLB21</strain>
    </source>
</reference>
<protein>
    <submittedName>
        <fullName evidence="5">1-deoxy-D-xylulose-5-phosphate synthase</fullName>
        <ecNumber evidence="5">2.2.1.7</ecNumber>
    </submittedName>
</protein>
<evidence type="ECO:0000259" key="4">
    <source>
        <dbReference type="SMART" id="SM00861"/>
    </source>
</evidence>
<dbReference type="Pfam" id="PF02779">
    <property type="entry name" value="Transket_pyr"/>
    <property type="match status" value="1"/>
</dbReference>
<dbReference type="SUPFAM" id="SSF52518">
    <property type="entry name" value="Thiamin diphosphate-binding fold (THDP-binding)"/>
    <property type="match status" value="1"/>
</dbReference>
<dbReference type="PANTHER" id="PTHR43825">
    <property type="entry name" value="PYRUVATE DEHYDROGENASE E1 COMPONENT"/>
    <property type="match status" value="1"/>
</dbReference>
<comment type="similarity">
    <text evidence="2">Belongs to the transketolase family.</text>
</comment>
<dbReference type="SUPFAM" id="SSF52922">
    <property type="entry name" value="TK C-terminal domain-like"/>
    <property type="match status" value="1"/>
</dbReference>
<dbReference type="GO" id="GO:0008661">
    <property type="term" value="F:1-deoxy-D-xylulose-5-phosphate synthase activity"/>
    <property type="evidence" value="ECO:0007669"/>
    <property type="project" value="UniProtKB-EC"/>
</dbReference>
<dbReference type="Gene3D" id="3.40.50.970">
    <property type="match status" value="1"/>
</dbReference>
<dbReference type="FunFam" id="3.40.50.970:FF:000129">
    <property type="entry name" value="Transketolase"/>
    <property type="match status" value="1"/>
</dbReference>
<dbReference type="EC" id="2.2.1.7" evidence="5"/>
<feature type="domain" description="Transketolase-like pyrimidine-binding" evidence="4">
    <location>
        <begin position="15"/>
        <end position="180"/>
    </location>
</feature>
<comment type="caution">
    <text evidence="5">The sequence shown here is derived from an EMBL/GenBank/DDBJ whole genome shotgun (WGS) entry which is preliminary data.</text>
</comment>
<evidence type="ECO:0000313" key="5">
    <source>
        <dbReference type="EMBL" id="KXK08405.1"/>
    </source>
</evidence>
<name>A0A136KG60_9BACT</name>
<dbReference type="InterPro" id="IPR005475">
    <property type="entry name" value="Transketolase-like_Pyr-bd"/>
</dbReference>
<organism evidence="5 6">
    <name type="scientific">candidate division WS6 bacterium OLB21</name>
    <dbReference type="NCBI Taxonomy" id="1617427"/>
    <lineage>
        <taxon>Bacteria</taxon>
        <taxon>Candidatus Dojkabacteria</taxon>
    </lineage>
</organism>
<dbReference type="CDD" id="cd07033">
    <property type="entry name" value="TPP_PYR_DXS_TK_like"/>
    <property type="match status" value="1"/>
</dbReference>
<dbReference type="AlphaFoldDB" id="A0A136KG60"/>
<keyword evidence="5" id="KW-0808">Transferase</keyword>
<evidence type="ECO:0000256" key="1">
    <source>
        <dbReference type="ARBA" id="ARBA00001964"/>
    </source>
</evidence>
<dbReference type="EMBL" id="JYPD01000025">
    <property type="protein sequence ID" value="KXK08405.1"/>
    <property type="molecule type" value="Genomic_DNA"/>
</dbReference>
<dbReference type="InterPro" id="IPR051157">
    <property type="entry name" value="PDH/Transketolase"/>
</dbReference>
<dbReference type="PANTHER" id="PTHR43825:SF1">
    <property type="entry name" value="TRANSKETOLASE-LIKE PYRIMIDINE-BINDING DOMAIN-CONTAINING PROTEIN"/>
    <property type="match status" value="1"/>
</dbReference>
<evidence type="ECO:0000256" key="3">
    <source>
        <dbReference type="ARBA" id="ARBA00023052"/>
    </source>
</evidence>
<gene>
    <name evidence="5" type="primary">dxs</name>
    <name evidence="5" type="ORF">UZ20_WS6002000934</name>
</gene>